<dbReference type="Proteomes" id="UP001311232">
    <property type="component" value="Unassembled WGS sequence"/>
</dbReference>
<reference evidence="2 3" key="1">
    <citation type="submission" date="2021-06" db="EMBL/GenBank/DDBJ databases">
        <authorList>
            <person name="Palmer J.M."/>
        </authorList>
    </citation>
    <scope>NUCLEOTIDE SEQUENCE [LARGE SCALE GENOMIC DNA]</scope>
    <source>
        <strain evidence="2 3">MEX-2019</strain>
        <tissue evidence="2">Muscle</tissue>
    </source>
</reference>
<organism evidence="2 3">
    <name type="scientific">Crenichthys baileyi</name>
    <name type="common">White River springfish</name>
    <dbReference type="NCBI Taxonomy" id="28760"/>
    <lineage>
        <taxon>Eukaryota</taxon>
        <taxon>Metazoa</taxon>
        <taxon>Chordata</taxon>
        <taxon>Craniata</taxon>
        <taxon>Vertebrata</taxon>
        <taxon>Euteleostomi</taxon>
        <taxon>Actinopterygii</taxon>
        <taxon>Neopterygii</taxon>
        <taxon>Teleostei</taxon>
        <taxon>Neoteleostei</taxon>
        <taxon>Acanthomorphata</taxon>
        <taxon>Ovalentaria</taxon>
        <taxon>Atherinomorphae</taxon>
        <taxon>Cyprinodontiformes</taxon>
        <taxon>Goodeidae</taxon>
        <taxon>Crenichthys</taxon>
    </lineage>
</organism>
<name>A0AAV9R5W8_9TELE</name>
<sequence>MVYSTSQESLQDKEEAHSSGDWARYREAKEQTNKGDQAAKRSYKAPPPFLNKVLAWLNRLNGFYCRHDKKAIHTSKPTILHIPFRNTFDQLKQPTSYLQILCLH</sequence>
<dbReference type="AlphaFoldDB" id="A0AAV9R5W8"/>
<keyword evidence="3" id="KW-1185">Reference proteome</keyword>
<evidence type="ECO:0000313" key="3">
    <source>
        <dbReference type="Proteomes" id="UP001311232"/>
    </source>
</evidence>
<feature type="compositionally biased region" description="Basic and acidic residues" evidence="1">
    <location>
        <begin position="10"/>
        <end position="39"/>
    </location>
</feature>
<comment type="caution">
    <text evidence="2">The sequence shown here is derived from an EMBL/GenBank/DDBJ whole genome shotgun (WGS) entry which is preliminary data.</text>
</comment>
<protein>
    <submittedName>
        <fullName evidence="2">Uncharacterized protein</fullName>
    </submittedName>
</protein>
<accession>A0AAV9R5W8</accession>
<evidence type="ECO:0000313" key="2">
    <source>
        <dbReference type="EMBL" id="KAK5604326.1"/>
    </source>
</evidence>
<feature type="region of interest" description="Disordered" evidence="1">
    <location>
        <begin position="1"/>
        <end position="44"/>
    </location>
</feature>
<evidence type="ECO:0000256" key="1">
    <source>
        <dbReference type="SAM" id="MobiDB-lite"/>
    </source>
</evidence>
<dbReference type="EMBL" id="JAHHUM010002355">
    <property type="protein sequence ID" value="KAK5604326.1"/>
    <property type="molecule type" value="Genomic_DNA"/>
</dbReference>
<proteinExistence type="predicted"/>
<gene>
    <name evidence="2" type="ORF">CRENBAI_019675</name>
</gene>